<dbReference type="AlphaFoldDB" id="A0ABD1KYD7"/>
<evidence type="ECO:0000256" key="3">
    <source>
        <dbReference type="ARBA" id="ARBA00022729"/>
    </source>
</evidence>
<evidence type="ECO:0000256" key="1">
    <source>
        <dbReference type="ARBA" id="ARBA00022473"/>
    </source>
</evidence>
<dbReference type="EMBL" id="JBHFQA010000001">
    <property type="protein sequence ID" value="KAL2104168.1"/>
    <property type="molecule type" value="Genomic_DNA"/>
</dbReference>
<keyword evidence="1" id="KW-0217">Developmental protein</keyword>
<dbReference type="InterPro" id="IPR029094">
    <property type="entry name" value="Draxin"/>
</dbReference>
<dbReference type="PANTHER" id="PTHR28610">
    <property type="entry name" value="DRAXIN"/>
    <property type="match status" value="1"/>
</dbReference>
<feature type="signal peptide" evidence="6">
    <location>
        <begin position="1"/>
        <end position="22"/>
    </location>
</feature>
<feature type="region of interest" description="Disordered" evidence="5">
    <location>
        <begin position="108"/>
        <end position="127"/>
    </location>
</feature>
<evidence type="ECO:0000313" key="8">
    <source>
        <dbReference type="Proteomes" id="UP001591681"/>
    </source>
</evidence>
<dbReference type="Proteomes" id="UP001591681">
    <property type="component" value="Unassembled WGS sequence"/>
</dbReference>
<evidence type="ECO:0000256" key="2">
    <source>
        <dbReference type="ARBA" id="ARBA00022525"/>
    </source>
</evidence>
<protein>
    <submittedName>
        <fullName evidence="7">Uncharacterized protein</fullName>
    </submittedName>
</protein>
<keyword evidence="8" id="KW-1185">Reference proteome</keyword>
<keyword evidence="3 6" id="KW-0732">Signal</keyword>
<proteinExistence type="predicted"/>
<keyword evidence="4" id="KW-0325">Glycoprotein</keyword>
<gene>
    <name evidence="7" type="ORF">ACEWY4_001036</name>
</gene>
<accession>A0ABD1KYD7</accession>
<evidence type="ECO:0000313" key="7">
    <source>
        <dbReference type="EMBL" id="KAL2104168.1"/>
    </source>
</evidence>
<dbReference type="PANTHER" id="PTHR28610:SF1">
    <property type="entry name" value="DRAXIN"/>
    <property type="match status" value="1"/>
</dbReference>
<keyword evidence="2" id="KW-0964">Secreted</keyword>
<dbReference type="Pfam" id="PF15550">
    <property type="entry name" value="Draxin"/>
    <property type="match status" value="1"/>
</dbReference>
<feature type="compositionally biased region" description="Basic and acidic residues" evidence="5">
    <location>
        <begin position="140"/>
        <end position="155"/>
    </location>
</feature>
<sequence>MRAVCWYVLCALLFFMLTITHSDQSHQLEPVKTDHGPLAQHTFVNTMQYPKHSAHLRLHRRRHSGHRKEEKAMPSYGGSLQAGFGPQEEGPEVEGMTPVRLEMGSREWGAEGERQGPEEIPHRHKQVEGLRDLVFRLHKVSSDRTDSKQDKESAADQKSGNMTDTHGDPAAPCDHHVDCPQGSCCDLRRHTCEVHNRSLNNKCYADCMCEEGFRCYTKFHQNVRVKQKRGQCVDPHTVNMSQGAFITI</sequence>
<evidence type="ECO:0000256" key="5">
    <source>
        <dbReference type="SAM" id="MobiDB-lite"/>
    </source>
</evidence>
<feature type="chain" id="PRO_5044812590" evidence="6">
    <location>
        <begin position="23"/>
        <end position="248"/>
    </location>
</feature>
<organism evidence="7 8">
    <name type="scientific">Coilia grayii</name>
    <name type="common">Gray's grenadier anchovy</name>
    <dbReference type="NCBI Taxonomy" id="363190"/>
    <lineage>
        <taxon>Eukaryota</taxon>
        <taxon>Metazoa</taxon>
        <taxon>Chordata</taxon>
        <taxon>Craniata</taxon>
        <taxon>Vertebrata</taxon>
        <taxon>Euteleostomi</taxon>
        <taxon>Actinopterygii</taxon>
        <taxon>Neopterygii</taxon>
        <taxon>Teleostei</taxon>
        <taxon>Clupei</taxon>
        <taxon>Clupeiformes</taxon>
        <taxon>Clupeoidei</taxon>
        <taxon>Engraulidae</taxon>
        <taxon>Coilinae</taxon>
        <taxon>Coilia</taxon>
    </lineage>
</organism>
<name>A0ABD1KYD7_9TELE</name>
<reference evidence="7 8" key="1">
    <citation type="submission" date="2024-09" db="EMBL/GenBank/DDBJ databases">
        <title>A chromosome-level genome assembly of Gray's grenadier anchovy, Coilia grayii.</title>
        <authorList>
            <person name="Fu Z."/>
        </authorList>
    </citation>
    <scope>NUCLEOTIDE SEQUENCE [LARGE SCALE GENOMIC DNA]</scope>
    <source>
        <strain evidence="7">G4</strain>
        <tissue evidence="7">Muscle</tissue>
    </source>
</reference>
<feature type="region of interest" description="Disordered" evidence="5">
    <location>
        <begin position="140"/>
        <end position="167"/>
    </location>
</feature>
<evidence type="ECO:0000256" key="4">
    <source>
        <dbReference type="ARBA" id="ARBA00023180"/>
    </source>
</evidence>
<comment type="caution">
    <text evidence="7">The sequence shown here is derived from an EMBL/GenBank/DDBJ whole genome shotgun (WGS) entry which is preliminary data.</text>
</comment>
<evidence type="ECO:0000256" key="6">
    <source>
        <dbReference type="SAM" id="SignalP"/>
    </source>
</evidence>